<comment type="caution">
    <text evidence="2">The sequence shown here is derived from an EMBL/GenBank/DDBJ whole genome shotgun (WGS) entry which is preliminary data.</text>
</comment>
<feature type="domain" description="AAA" evidence="1">
    <location>
        <begin position="4"/>
        <end position="177"/>
    </location>
</feature>
<dbReference type="SUPFAM" id="SSF52540">
    <property type="entry name" value="P-loop containing nucleoside triphosphate hydrolases"/>
    <property type="match status" value="1"/>
</dbReference>
<accession>A0ABR5SHM4</accession>
<evidence type="ECO:0000313" key="2">
    <source>
        <dbReference type="EMBL" id="KWT91674.1"/>
    </source>
</evidence>
<dbReference type="Gene3D" id="3.40.50.300">
    <property type="entry name" value="P-loop containing nucleotide triphosphate hydrolases"/>
    <property type="match status" value="1"/>
</dbReference>
<evidence type="ECO:0000313" key="3">
    <source>
        <dbReference type="Proteomes" id="UP000060487"/>
    </source>
</evidence>
<dbReference type="InterPro" id="IPR027417">
    <property type="entry name" value="P-loop_NTPase"/>
</dbReference>
<dbReference type="InterPro" id="IPR025669">
    <property type="entry name" value="AAA_dom"/>
</dbReference>
<dbReference type="Proteomes" id="UP000060487">
    <property type="component" value="Unassembled WGS sequence"/>
</dbReference>
<dbReference type="EMBL" id="LNQR01000030">
    <property type="protein sequence ID" value="KWT91674.1"/>
    <property type="molecule type" value="Genomic_DNA"/>
</dbReference>
<dbReference type="RefSeq" id="WP_236861494.1">
    <property type="nucleotide sequence ID" value="NZ_LNQR01000030.1"/>
</dbReference>
<dbReference type="CDD" id="cd02042">
    <property type="entry name" value="ParAB_family"/>
    <property type="match status" value="1"/>
</dbReference>
<gene>
    <name evidence="2" type="primary">soj</name>
    <name evidence="2" type="ORF">ASN18_0792</name>
</gene>
<protein>
    <submittedName>
        <fullName evidence="2">Sporulation initiation inhibitor protein soj</fullName>
    </submittedName>
</protein>
<dbReference type="PANTHER" id="PTHR13696">
    <property type="entry name" value="P-LOOP CONTAINING NUCLEOSIDE TRIPHOSPHATE HYDROLASE"/>
    <property type="match status" value="1"/>
</dbReference>
<proteinExistence type="predicted"/>
<dbReference type="Pfam" id="PF13614">
    <property type="entry name" value="AAA_31"/>
    <property type="match status" value="1"/>
</dbReference>
<dbReference type="PIRSF" id="PIRSF009320">
    <property type="entry name" value="Nuc_binding_HP_1000"/>
    <property type="match status" value="1"/>
</dbReference>
<name>A0ABR5SHM4_9BACT</name>
<dbReference type="PANTHER" id="PTHR13696:SF52">
    <property type="entry name" value="PARA FAMILY PROTEIN CT_582"/>
    <property type="match status" value="1"/>
</dbReference>
<reference evidence="2 3" key="1">
    <citation type="submission" date="2015-11" db="EMBL/GenBank/DDBJ databases">
        <authorList>
            <person name="Lin W."/>
        </authorList>
    </citation>
    <scope>NUCLEOTIDE SEQUENCE [LARGE SCALE GENOMIC DNA]</scope>
    <source>
        <strain evidence="2 3">HCH-1</strain>
    </source>
</reference>
<sequence length="251" mass="27925">MKTAKIISVTNQKGGVGKTTTAVNLAAGLNKKGRKTLLVDIDSQGNASAALGLIIEDDTRTIKDLLMNRQDPRDFITKVDSVEIIPSNNSLKDIEDTLLKDKGFETFNDSVAPLANDYEYIIVDCPPSVNVFTKNALKASHEIIIPVDVGYFSLLGLKQLLEEIERFKMELNPQMEILGVLACKYDRRTSLSAQIYETLKQSFPDKLFKTYIRLNIDIVRAQIAQKSIFGYNNKGTAAQDYNSLTEEIING</sequence>
<keyword evidence="3" id="KW-1185">Reference proteome</keyword>
<evidence type="ECO:0000259" key="1">
    <source>
        <dbReference type="Pfam" id="PF13614"/>
    </source>
</evidence>
<dbReference type="InterPro" id="IPR050678">
    <property type="entry name" value="DNA_Partitioning_ATPase"/>
</dbReference>
<organism evidence="2 3">
    <name type="scientific">Candidatus Magnetominusculus xianensis</name>
    <dbReference type="NCBI Taxonomy" id="1748249"/>
    <lineage>
        <taxon>Bacteria</taxon>
        <taxon>Pseudomonadati</taxon>
        <taxon>Nitrospirota</taxon>
        <taxon>Nitrospiria</taxon>
        <taxon>Nitrospirales</taxon>
        <taxon>Nitrospiraceae</taxon>
        <taxon>Candidatus Magnetominusculus</taxon>
    </lineage>
</organism>